<dbReference type="Proteomes" id="UP000594014">
    <property type="component" value="Chromosome"/>
</dbReference>
<gene>
    <name evidence="1" type="ORF">FRZ06_01115</name>
</gene>
<dbReference type="EMBL" id="CP042469">
    <property type="protein sequence ID" value="QOX62047.1"/>
    <property type="molecule type" value="Genomic_DNA"/>
</dbReference>
<proteinExistence type="predicted"/>
<keyword evidence="2" id="KW-1185">Reference proteome</keyword>
<evidence type="ECO:0000313" key="1">
    <source>
        <dbReference type="EMBL" id="QOX62047.1"/>
    </source>
</evidence>
<evidence type="ECO:0000313" key="2">
    <source>
        <dbReference type="Proteomes" id="UP000594014"/>
    </source>
</evidence>
<reference evidence="1" key="1">
    <citation type="submission" date="2019-08" db="EMBL/GenBank/DDBJ databases">
        <title>Genome sequence of Clostridiales bacterium MT110.</title>
        <authorList>
            <person name="Cao J."/>
        </authorList>
    </citation>
    <scope>NUCLEOTIDE SEQUENCE</scope>
    <source>
        <strain evidence="1">MT110</strain>
    </source>
</reference>
<organism evidence="1 2">
    <name type="scientific">Anoxybacterium hadale</name>
    <dbReference type="NCBI Taxonomy" id="3408580"/>
    <lineage>
        <taxon>Bacteria</taxon>
        <taxon>Bacillati</taxon>
        <taxon>Bacillota</taxon>
        <taxon>Clostridia</taxon>
        <taxon>Peptostreptococcales</taxon>
        <taxon>Anaerovoracaceae</taxon>
        <taxon>Anoxybacterium</taxon>
    </lineage>
</organism>
<sequence>MSYSIKEVSERFQLSPYTLRYYEKEGLLPHVTRDSNGVRIYSETDLEWLQLVCCMRTTGMSISYIKNYVELCRQGNDTIPERRQIILNQKEIVQSELEKYQQLLKAVNHKLQYYDEKIIQADPSSSLNHCLLCRDDDQ</sequence>
<accession>A0ACD1A6T3</accession>
<protein>
    <submittedName>
        <fullName evidence="1">MerR family transcriptional regulator</fullName>
    </submittedName>
</protein>
<name>A0ACD1A6T3_9FIRM</name>